<name>A0A382T795_9ZZZZ</name>
<proteinExistence type="predicted"/>
<feature type="non-terminal residue" evidence="1">
    <location>
        <position position="1"/>
    </location>
</feature>
<evidence type="ECO:0000313" key="1">
    <source>
        <dbReference type="EMBL" id="SVD18024.1"/>
    </source>
</evidence>
<gene>
    <name evidence="1" type="ORF">METZ01_LOCUS370878</name>
</gene>
<accession>A0A382T795</accession>
<evidence type="ECO:0008006" key="2">
    <source>
        <dbReference type="Google" id="ProtNLM"/>
    </source>
</evidence>
<protein>
    <recommendedName>
        <fullName evidence="2">Cytochrome c domain-containing protein</fullName>
    </recommendedName>
</protein>
<dbReference type="InterPro" id="IPR002327">
    <property type="entry name" value="Cyt_c_1A/1B"/>
</dbReference>
<sequence>RVSGTLTDFKYSKAMRKAGITWDSETLAQYLVKPKNYIPGTKMAFSGLDTVEEIQDVIAYITEHTK</sequence>
<dbReference type="EMBL" id="UINC01134466">
    <property type="protein sequence ID" value="SVD18024.1"/>
    <property type="molecule type" value="Genomic_DNA"/>
</dbReference>
<dbReference type="SUPFAM" id="SSF46626">
    <property type="entry name" value="Cytochrome c"/>
    <property type="match status" value="1"/>
</dbReference>
<dbReference type="GO" id="GO:0009055">
    <property type="term" value="F:electron transfer activity"/>
    <property type="evidence" value="ECO:0007669"/>
    <property type="project" value="InterPro"/>
</dbReference>
<dbReference type="InterPro" id="IPR036909">
    <property type="entry name" value="Cyt_c-like_dom_sf"/>
</dbReference>
<organism evidence="1">
    <name type="scientific">marine metagenome</name>
    <dbReference type="NCBI Taxonomy" id="408172"/>
    <lineage>
        <taxon>unclassified sequences</taxon>
        <taxon>metagenomes</taxon>
        <taxon>ecological metagenomes</taxon>
    </lineage>
</organism>
<dbReference type="GO" id="GO:0020037">
    <property type="term" value="F:heme binding"/>
    <property type="evidence" value="ECO:0007669"/>
    <property type="project" value="InterPro"/>
</dbReference>
<dbReference type="Gene3D" id="1.10.760.10">
    <property type="entry name" value="Cytochrome c-like domain"/>
    <property type="match status" value="1"/>
</dbReference>
<reference evidence="1" key="1">
    <citation type="submission" date="2018-05" db="EMBL/GenBank/DDBJ databases">
        <authorList>
            <person name="Lanie J.A."/>
            <person name="Ng W.-L."/>
            <person name="Kazmierczak K.M."/>
            <person name="Andrzejewski T.M."/>
            <person name="Davidsen T.M."/>
            <person name="Wayne K.J."/>
            <person name="Tettelin H."/>
            <person name="Glass J.I."/>
            <person name="Rusch D."/>
            <person name="Podicherti R."/>
            <person name="Tsui H.-C.T."/>
            <person name="Winkler M.E."/>
        </authorList>
    </citation>
    <scope>NUCLEOTIDE SEQUENCE</scope>
</reference>
<dbReference type="PRINTS" id="PR00604">
    <property type="entry name" value="CYTCHRMECIAB"/>
</dbReference>
<dbReference type="PANTHER" id="PTHR11961">
    <property type="entry name" value="CYTOCHROME C"/>
    <property type="match status" value="1"/>
</dbReference>
<dbReference type="AlphaFoldDB" id="A0A382T795"/>